<name>A0ABT8F4R1_9BACT</name>
<organism evidence="1 2">
    <name type="scientific">Shiella aurantiaca</name>
    <dbReference type="NCBI Taxonomy" id="3058365"/>
    <lineage>
        <taxon>Bacteria</taxon>
        <taxon>Pseudomonadati</taxon>
        <taxon>Bacteroidota</taxon>
        <taxon>Cytophagia</taxon>
        <taxon>Cytophagales</taxon>
        <taxon>Shiellaceae</taxon>
        <taxon>Shiella</taxon>
    </lineage>
</organism>
<protein>
    <recommendedName>
        <fullName evidence="3">DUF4468 domain-containing protein</fullName>
    </recommendedName>
</protein>
<proteinExistence type="predicted"/>
<evidence type="ECO:0000313" key="2">
    <source>
        <dbReference type="Proteomes" id="UP001168552"/>
    </source>
</evidence>
<sequence>MRPVFFLLFFLFFFSKGYSQEFPTEIWHEGMLVLESQDTLRGNIKYDIKGDIVQINIGNTIQTYSSRKILFFEIFDRTANRYRYFYSLPYYVNENYKTSILFEVLYEGELSLLCREELIQETVPAYTYAYRSSGYYSRYRMVYEYFFLGESGTIERYSEKKKDLLYRLRKYQYEIKQYIKSNRLRYDSKSDLIKIVEYYNELLSGQFKENTFEE</sequence>
<accession>A0ABT8F4R1</accession>
<dbReference type="RefSeq" id="WP_320003760.1">
    <property type="nucleotide sequence ID" value="NZ_JAUHJS010000003.1"/>
</dbReference>
<evidence type="ECO:0000313" key="1">
    <source>
        <dbReference type="EMBL" id="MDN4165234.1"/>
    </source>
</evidence>
<evidence type="ECO:0008006" key="3">
    <source>
        <dbReference type="Google" id="ProtNLM"/>
    </source>
</evidence>
<reference evidence="1" key="1">
    <citation type="submission" date="2023-06" db="EMBL/GenBank/DDBJ databases">
        <title>Cytophagales bacterium Strain LB-30, isolated from soil.</title>
        <authorList>
            <person name="Liu B."/>
        </authorList>
    </citation>
    <scope>NUCLEOTIDE SEQUENCE</scope>
    <source>
        <strain evidence="1">LB-30</strain>
    </source>
</reference>
<dbReference type="EMBL" id="JAUHJS010000003">
    <property type="protein sequence ID" value="MDN4165234.1"/>
    <property type="molecule type" value="Genomic_DNA"/>
</dbReference>
<gene>
    <name evidence="1" type="ORF">QWY31_06965</name>
</gene>
<dbReference type="Proteomes" id="UP001168552">
    <property type="component" value="Unassembled WGS sequence"/>
</dbReference>
<comment type="caution">
    <text evidence="1">The sequence shown here is derived from an EMBL/GenBank/DDBJ whole genome shotgun (WGS) entry which is preliminary data.</text>
</comment>
<keyword evidence="2" id="KW-1185">Reference proteome</keyword>